<organism evidence="2 3">
    <name type="scientific">Serratia plymuthica</name>
    <dbReference type="NCBI Taxonomy" id="82996"/>
    <lineage>
        <taxon>Bacteria</taxon>
        <taxon>Pseudomonadati</taxon>
        <taxon>Pseudomonadota</taxon>
        <taxon>Gammaproteobacteria</taxon>
        <taxon>Enterobacterales</taxon>
        <taxon>Yersiniaceae</taxon>
        <taxon>Serratia</taxon>
    </lineage>
</organism>
<keyword evidence="3" id="KW-1185">Reference proteome</keyword>
<feature type="domain" description="DUF7480" evidence="1">
    <location>
        <begin position="26"/>
        <end position="120"/>
    </location>
</feature>
<evidence type="ECO:0000313" key="3">
    <source>
        <dbReference type="Proteomes" id="UP000594967"/>
    </source>
</evidence>
<reference evidence="2 3" key="1">
    <citation type="submission" date="2020-12" db="EMBL/GenBank/DDBJ databases">
        <title>FDA dAtabase for Regulatory Grade micrObial Sequences (FDA-ARGOS): Supporting development and validation of Infectious Disease Dx tests.</title>
        <authorList>
            <person name="Sproer C."/>
            <person name="Gronow S."/>
            <person name="Severitt S."/>
            <person name="Schroder I."/>
            <person name="Tallon L."/>
            <person name="Sadzewicz L."/>
            <person name="Zhao X."/>
            <person name="Boylan J."/>
            <person name="Ott S."/>
            <person name="Bowen H."/>
            <person name="Vavikolanu K."/>
            <person name="Mehta A."/>
            <person name="Aluvathingal J."/>
            <person name="Nadendla S."/>
            <person name="Lowell S."/>
            <person name="Myers T."/>
            <person name="Yan Y."/>
            <person name="Sichtig H."/>
        </authorList>
    </citation>
    <scope>NUCLEOTIDE SEQUENCE [LARGE SCALE GENOMIC DNA]</scope>
    <source>
        <strain evidence="2 3">FDAARGOS_907</strain>
    </source>
</reference>
<dbReference type="EMBL" id="CP065673">
    <property type="protein sequence ID" value="QPS20174.1"/>
    <property type="molecule type" value="Genomic_DNA"/>
</dbReference>
<gene>
    <name evidence="2" type="ORF">I6G64_21865</name>
</gene>
<proteinExistence type="predicted"/>
<accession>A0A7T2SR76</accession>
<dbReference type="RefSeq" id="WP_073972001.1">
    <property type="nucleotide sequence ID" value="NZ_CAMITG010000005.1"/>
</dbReference>
<dbReference type="Proteomes" id="UP000594967">
    <property type="component" value="Chromosome"/>
</dbReference>
<dbReference type="InterPro" id="IPR054657">
    <property type="entry name" value="T6SS_periplasmic_put"/>
</dbReference>
<protein>
    <recommendedName>
        <fullName evidence="1">DUF7480 domain-containing protein</fullName>
    </recommendedName>
</protein>
<dbReference type="Pfam" id="PF24295">
    <property type="entry name" value="DUF7480"/>
    <property type="match status" value="1"/>
</dbReference>
<evidence type="ECO:0000313" key="2">
    <source>
        <dbReference type="EMBL" id="QPS20174.1"/>
    </source>
</evidence>
<evidence type="ECO:0000259" key="1">
    <source>
        <dbReference type="Pfam" id="PF24295"/>
    </source>
</evidence>
<dbReference type="InterPro" id="IPR055903">
    <property type="entry name" value="DUF7480"/>
</dbReference>
<name>A0A7T2SR76_SERPL</name>
<dbReference type="NCBIfam" id="NF045617">
    <property type="entry name" value="mostly_LP"/>
    <property type="match status" value="1"/>
</dbReference>
<sequence length="131" mass="14796">MKKITTLIITFLLTGCPAHQDPMVVEYPAQVTIKGSNVCISTTQKDWKYITSVQLYSESGQSLLKTFSDPVTRPIAVQGECLPIFGFKFEPENTYTAYYSLQKSDANNERTFAARFSLSQDKNNNLKINKK</sequence>
<dbReference type="PROSITE" id="PS51257">
    <property type="entry name" value="PROKAR_LIPOPROTEIN"/>
    <property type="match status" value="1"/>
</dbReference>